<dbReference type="Proteomes" id="UP000482800">
    <property type="component" value="Unassembled WGS sequence"/>
</dbReference>
<keyword evidence="2" id="KW-1185">Reference proteome</keyword>
<reference evidence="1 2" key="2">
    <citation type="submission" date="2020-03" db="EMBL/GenBank/DDBJ databases">
        <authorList>
            <person name="Ichikawa N."/>
            <person name="Kimura A."/>
            <person name="Kitahashi Y."/>
            <person name="Uohara A."/>
        </authorList>
    </citation>
    <scope>NUCLEOTIDE SEQUENCE [LARGE SCALE GENOMIC DNA]</scope>
    <source>
        <strain evidence="1 2">NBRC 108639</strain>
    </source>
</reference>
<evidence type="ECO:0008006" key="3">
    <source>
        <dbReference type="Google" id="ProtNLM"/>
    </source>
</evidence>
<sequence length="102" mass="11364">MTGFALARPNRLRLDAFARQLGLHPQLVRRYVALGLLDAHRDPGGELWFRPAELARAGRVQRLHAGLPLNYAAIGLVLDLLERIEELQTTLRKGGRGWTSTG</sequence>
<dbReference type="Gene3D" id="1.10.1660.10">
    <property type="match status" value="1"/>
</dbReference>
<reference evidence="1 2" key="1">
    <citation type="submission" date="2020-03" db="EMBL/GenBank/DDBJ databases">
        <title>Whole genome shotgun sequence of Phytohabitans houttuyneae NBRC 108639.</title>
        <authorList>
            <person name="Komaki H."/>
            <person name="Tamura T."/>
        </authorList>
    </citation>
    <scope>NUCLEOTIDE SEQUENCE [LARGE SCALE GENOMIC DNA]</scope>
    <source>
        <strain evidence="1 2">NBRC 108639</strain>
    </source>
</reference>
<dbReference type="InterPro" id="IPR009061">
    <property type="entry name" value="DNA-bd_dom_put_sf"/>
</dbReference>
<organism evidence="1 2">
    <name type="scientific">Phytohabitans houttuyneae</name>
    <dbReference type="NCBI Taxonomy" id="1076126"/>
    <lineage>
        <taxon>Bacteria</taxon>
        <taxon>Bacillati</taxon>
        <taxon>Actinomycetota</taxon>
        <taxon>Actinomycetes</taxon>
        <taxon>Micromonosporales</taxon>
        <taxon>Micromonosporaceae</taxon>
    </lineage>
</organism>
<evidence type="ECO:0000313" key="1">
    <source>
        <dbReference type="EMBL" id="GFJ83780.1"/>
    </source>
</evidence>
<dbReference type="EMBL" id="BLPF01000003">
    <property type="protein sequence ID" value="GFJ83780.1"/>
    <property type="molecule type" value="Genomic_DNA"/>
</dbReference>
<gene>
    <name evidence="1" type="ORF">Phou_079600</name>
</gene>
<name>A0A6V8KK45_9ACTN</name>
<dbReference type="RefSeq" id="WP_173066638.1">
    <property type="nucleotide sequence ID" value="NZ_BAABGO010000033.1"/>
</dbReference>
<evidence type="ECO:0000313" key="2">
    <source>
        <dbReference type="Proteomes" id="UP000482800"/>
    </source>
</evidence>
<comment type="caution">
    <text evidence="1">The sequence shown here is derived from an EMBL/GenBank/DDBJ whole genome shotgun (WGS) entry which is preliminary data.</text>
</comment>
<protein>
    <recommendedName>
        <fullName evidence="3">MerR family transcriptional regulator</fullName>
    </recommendedName>
</protein>
<dbReference type="Pfam" id="PF13591">
    <property type="entry name" value="MerR_2"/>
    <property type="match status" value="1"/>
</dbReference>
<proteinExistence type="predicted"/>
<dbReference type="AlphaFoldDB" id="A0A6V8KK45"/>
<accession>A0A6V8KK45</accession>
<dbReference type="SUPFAM" id="SSF46955">
    <property type="entry name" value="Putative DNA-binding domain"/>
    <property type="match status" value="1"/>
</dbReference>